<feature type="domain" description="DUF4116" evidence="1">
    <location>
        <begin position="30"/>
        <end position="70"/>
    </location>
</feature>
<gene>
    <name evidence="2" type="ORF">FDP41_005341</name>
</gene>
<accession>A0A6A5BE59</accession>
<dbReference type="Proteomes" id="UP000444721">
    <property type="component" value="Unassembled WGS sequence"/>
</dbReference>
<evidence type="ECO:0000313" key="2">
    <source>
        <dbReference type="EMBL" id="KAF0975347.1"/>
    </source>
</evidence>
<dbReference type="GeneID" id="68112559"/>
<keyword evidence="3" id="KW-1185">Reference proteome</keyword>
<dbReference type="InterPro" id="IPR025197">
    <property type="entry name" value="DUF4116"/>
</dbReference>
<dbReference type="OrthoDB" id="447781at2759"/>
<feature type="domain" description="DUF4116" evidence="1">
    <location>
        <begin position="79"/>
        <end position="126"/>
    </location>
</feature>
<evidence type="ECO:0000313" key="3">
    <source>
        <dbReference type="Proteomes" id="UP000444721"/>
    </source>
</evidence>
<sequence>MASFLYHRPNLWDYPTTKPFTQYDYELFSDKSLLLEMIKAGCQEVFKYAPRDIIEDREFVLKAAKLNGLAVFGSCFTSDKEIMLEAVKNNGYALRFASEELKKDSELVMEALKCNGYVLEYSDELLQQRMEQCYFGAYLGCK</sequence>
<dbReference type="VEuPathDB" id="AmoebaDB:FDP41_005341"/>
<proteinExistence type="predicted"/>
<dbReference type="VEuPathDB" id="AmoebaDB:NfTy_065530"/>
<organism evidence="2 3">
    <name type="scientific">Naegleria fowleri</name>
    <name type="common">Brain eating amoeba</name>
    <dbReference type="NCBI Taxonomy" id="5763"/>
    <lineage>
        <taxon>Eukaryota</taxon>
        <taxon>Discoba</taxon>
        <taxon>Heterolobosea</taxon>
        <taxon>Tetramitia</taxon>
        <taxon>Eutetramitia</taxon>
        <taxon>Vahlkampfiidae</taxon>
        <taxon>Naegleria</taxon>
    </lineage>
</organism>
<dbReference type="EMBL" id="VFQX01000044">
    <property type="protein sequence ID" value="KAF0975347.1"/>
    <property type="molecule type" value="Genomic_DNA"/>
</dbReference>
<comment type="caution">
    <text evidence="2">The sequence shown here is derived from an EMBL/GenBank/DDBJ whole genome shotgun (WGS) entry which is preliminary data.</text>
</comment>
<reference evidence="2 3" key="1">
    <citation type="journal article" date="2019" name="Sci. Rep.">
        <title>Nanopore sequencing improves the draft genome of the human pathogenic amoeba Naegleria fowleri.</title>
        <authorList>
            <person name="Liechti N."/>
            <person name="Schurch N."/>
            <person name="Bruggmann R."/>
            <person name="Wittwer M."/>
        </authorList>
    </citation>
    <scope>NUCLEOTIDE SEQUENCE [LARGE SCALE GENOMIC DNA]</scope>
    <source>
        <strain evidence="2 3">ATCC 30894</strain>
    </source>
</reference>
<protein>
    <recommendedName>
        <fullName evidence="1">DUF4116 domain-containing protein</fullName>
    </recommendedName>
</protein>
<name>A0A6A5BE59_NAEFO</name>
<dbReference type="Pfam" id="PF13475">
    <property type="entry name" value="DUF4116"/>
    <property type="match status" value="2"/>
</dbReference>
<evidence type="ECO:0000259" key="1">
    <source>
        <dbReference type="Pfam" id="PF13475"/>
    </source>
</evidence>
<dbReference type="RefSeq" id="XP_044560060.1">
    <property type="nucleotide sequence ID" value="XM_044708855.1"/>
</dbReference>
<dbReference type="AlphaFoldDB" id="A0A6A5BE59"/>
<dbReference type="VEuPathDB" id="AmoebaDB:NF0132010"/>